<gene>
    <name evidence="1" type="ORF">D791_02490</name>
</gene>
<evidence type="ECO:0000313" key="1">
    <source>
        <dbReference type="EMBL" id="EXJ10659.1"/>
    </source>
</evidence>
<dbReference type="EMBL" id="AONB01000012">
    <property type="protein sequence ID" value="EXJ10659.1"/>
    <property type="molecule type" value="Genomic_DNA"/>
</dbReference>
<dbReference type="OrthoDB" id="6402609at2"/>
<comment type="caution">
    <text evidence="1">The sequence shown here is derived from an EMBL/GenBank/DDBJ whole genome shotgun (WGS) entry which is preliminary data.</text>
</comment>
<accession>W9UU88</accession>
<dbReference type="Proteomes" id="UP000019464">
    <property type="component" value="Unassembled WGS sequence"/>
</dbReference>
<evidence type="ECO:0000313" key="2">
    <source>
        <dbReference type="Proteomes" id="UP000019464"/>
    </source>
</evidence>
<name>W9UU88_9GAMM</name>
<dbReference type="RefSeq" id="WP_036511693.1">
    <property type="nucleotide sequence ID" value="NZ_AONB01000012.1"/>
</dbReference>
<proteinExistence type="predicted"/>
<dbReference type="STRING" id="1229521.D791_02490"/>
<reference evidence="2" key="1">
    <citation type="submission" date="2012-11" db="EMBL/GenBank/DDBJ databases">
        <authorList>
            <person name="Singh A."/>
            <person name="Pinnaka A.K."/>
            <person name="Vaidya B."/>
        </authorList>
    </citation>
    <scope>NUCLEOTIDE SEQUENCE [LARGE SCALE GENOMIC DNA]</scope>
    <source>
        <strain evidence="2">AK23</strain>
    </source>
</reference>
<sequence length="638" mass="71645">MSSKLSQASVSQAFSAFKTFLGIQPAVAASEFGFEKLEKKDYPLLAEQWCESAELIEYESLNAFLESDSASKTTQESLEEFVLNFKSEEFVSNSVASAVEHNQIRCTLSHLDAPAICDTSFHSSVVNLLKFDYSGGHFFVFQYVSSYDAVYFPEFKLFLLTGHGSKVLFFTELVKAFFAQLKASDVDKPKRFGGVLTAHGRPSHTFYDCLPAMFHLHRKKLLKKIPFFVQLEGYDYVQLPAVFSEITPERSATLKPAEFSKRMAAEGSFYFHVGLLFKQRLHLKLVNAFDKHVVKAALHQPFDAVKFKGIDDTLLIWFGVTSQKRSWIEQVDACAAFVNHLATEYSDVALVVDGWTNPHSPRALDIEESASDRKLIKQIKSKLSKTIPVYSVIGETPFTKLQVAKRVAFFIANQMTGSMLVSRFCERPGITHMSQAFFKDSAAQSVNKHAVAYPIEKVKDAVEDLDKRMDQVSYSIAVPDFVEFADGVFKKQFSSIQAYLSKQDLASSTKTAFDLLTKLEPKKDLVSDQEAAYWRSTGDDPIFMVCSTLLPLIKPDTYDFNVALDFKSLAPKKKGRVFSKVYIDYGQGYSEQQALVVELKEGVGSAQFTVGGNVMGVRFDPTDCEAVFRIDRLQIVRC</sequence>
<organism evidence="1 2">
    <name type="scientific">Nitrincola nitratireducens</name>
    <dbReference type="NCBI Taxonomy" id="1229521"/>
    <lineage>
        <taxon>Bacteria</taxon>
        <taxon>Pseudomonadati</taxon>
        <taxon>Pseudomonadota</taxon>
        <taxon>Gammaproteobacteria</taxon>
        <taxon>Oceanospirillales</taxon>
        <taxon>Oceanospirillaceae</taxon>
        <taxon>Nitrincola</taxon>
    </lineage>
</organism>
<protein>
    <submittedName>
        <fullName evidence="1">Uncharacterized protein</fullName>
    </submittedName>
</protein>
<dbReference type="AlphaFoldDB" id="W9UU88"/>
<keyword evidence="2" id="KW-1185">Reference proteome</keyword>
<reference evidence="1 2" key="2">
    <citation type="journal article" date="2015" name="Syst. Appl. Microbiol.">
        <title>Nitrincola nitratireducens sp. nov. isolated from a haloalkaline crater lake.</title>
        <authorList>
            <person name="Singh A."/>
            <person name="Vaidya B."/>
            <person name="Tanuku N.R."/>
            <person name="Pinnaka A.K."/>
        </authorList>
    </citation>
    <scope>NUCLEOTIDE SEQUENCE [LARGE SCALE GENOMIC DNA]</scope>
    <source>
        <strain evidence="1 2">AK23</strain>
    </source>
</reference>